<dbReference type="Proteomes" id="UP000254573">
    <property type="component" value="Unassembled WGS sequence"/>
</dbReference>
<organism evidence="5 6">
    <name type="scientific">Pandoraea pnomenusa</name>
    <dbReference type="NCBI Taxonomy" id="93220"/>
    <lineage>
        <taxon>Bacteria</taxon>
        <taxon>Pseudomonadati</taxon>
        <taxon>Pseudomonadota</taxon>
        <taxon>Betaproteobacteria</taxon>
        <taxon>Burkholderiales</taxon>
        <taxon>Burkholderiaceae</taxon>
        <taxon>Pandoraea</taxon>
    </lineage>
</organism>
<dbReference type="SUPFAM" id="SSF46785">
    <property type="entry name" value="Winged helix' DNA-binding domain"/>
    <property type="match status" value="1"/>
</dbReference>
<dbReference type="PANTHER" id="PTHR44846:SF17">
    <property type="entry name" value="GNTR-FAMILY TRANSCRIPTIONAL REGULATOR"/>
    <property type="match status" value="1"/>
</dbReference>
<dbReference type="PANTHER" id="PTHR44846">
    <property type="entry name" value="MANNOSYL-D-GLYCERATE TRANSPORT/METABOLISM SYSTEM REPRESSOR MNGR-RELATED"/>
    <property type="match status" value="1"/>
</dbReference>
<name>A0A378YDV6_9BURK</name>
<dbReference type="InterPro" id="IPR011663">
    <property type="entry name" value="UTRA"/>
</dbReference>
<dbReference type="Pfam" id="PF07702">
    <property type="entry name" value="UTRA"/>
    <property type="match status" value="1"/>
</dbReference>
<dbReference type="SMART" id="SM00866">
    <property type="entry name" value="UTRA"/>
    <property type="match status" value="1"/>
</dbReference>
<accession>A0A378YDV6</accession>
<dbReference type="Gene3D" id="3.40.1410.10">
    <property type="entry name" value="Chorismate lyase-like"/>
    <property type="match status" value="1"/>
</dbReference>
<evidence type="ECO:0000313" key="5">
    <source>
        <dbReference type="EMBL" id="SUA74587.1"/>
    </source>
</evidence>
<dbReference type="CDD" id="cd07377">
    <property type="entry name" value="WHTH_GntR"/>
    <property type="match status" value="1"/>
</dbReference>
<dbReference type="SMART" id="SM00345">
    <property type="entry name" value="HTH_GNTR"/>
    <property type="match status" value="1"/>
</dbReference>
<dbReference type="PROSITE" id="PS50949">
    <property type="entry name" value="HTH_GNTR"/>
    <property type="match status" value="1"/>
</dbReference>
<keyword evidence="3" id="KW-0804">Transcription</keyword>
<dbReference type="AlphaFoldDB" id="A0A378YDV6"/>
<dbReference type="InterPro" id="IPR036390">
    <property type="entry name" value="WH_DNA-bd_sf"/>
</dbReference>
<dbReference type="InterPro" id="IPR028978">
    <property type="entry name" value="Chorismate_lyase_/UTRA_dom_sf"/>
</dbReference>
<gene>
    <name evidence="5" type="primary">yvoA_1</name>
    <name evidence="5" type="ORF">NCTC13160_00389</name>
</gene>
<keyword evidence="1" id="KW-0805">Transcription regulation</keyword>
<dbReference type="GO" id="GO:0045892">
    <property type="term" value="P:negative regulation of DNA-templated transcription"/>
    <property type="evidence" value="ECO:0007669"/>
    <property type="project" value="TreeGrafter"/>
</dbReference>
<dbReference type="PRINTS" id="PR00035">
    <property type="entry name" value="HTHGNTR"/>
</dbReference>
<dbReference type="InterPro" id="IPR036388">
    <property type="entry name" value="WH-like_DNA-bd_sf"/>
</dbReference>
<dbReference type="InterPro" id="IPR050679">
    <property type="entry name" value="Bact_HTH_transcr_reg"/>
</dbReference>
<evidence type="ECO:0000313" key="6">
    <source>
        <dbReference type="Proteomes" id="UP000254573"/>
    </source>
</evidence>
<dbReference type="Pfam" id="PF00392">
    <property type="entry name" value="GntR"/>
    <property type="match status" value="1"/>
</dbReference>
<dbReference type="STRING" id="93220.A6P55_22995"/>
<feature type="domain" description="HTH gntR-type" evidence="4">
    <location>
        <begin position="13"/>
        <end position="81"/>
    </location>
</feature>
<dbReference type="Gene3D" id="1.10.10.10">
    <property type="entry name" value="Winged helix-like DNA-binding domain superfamily/Winged helix DNA-binding domain"/>
    <property type="match status" value="1"/>
</dbReference>
<dbReference type="SUPFAM" id="SSF64288">
    <property type="entry name" value="Chorismate lyase-like"/>
    <property type="match status" value="1"/>
</dbReference>
<dbReference type="KEGG" id="ppnm:LV28_01950"/>
<dbReference type="InterPro" id="IPR000524">
    <property type="entry name" value="Tscrpt_reg_HTH_GntR"/>
</dbReference>
<dbReference type="KEGG" id="prb:X636_22745"/>
<sequence length="254" mass="28869">MPTTRMTPLLNQQPRYLQLAQTLIQEIRDGRYSVGDFLPTEFDLCEQFGASRFTVREAVKRLVQMGLVDRQPGVGTRVLAREAVSGYQQVMRQLSDLQQYTADTELEILARDLVEVDETLAPVLRAGNGESWLHISALRRSGAEPEPICVSDIYIHPAFRALEGIEGSSHVPIYTLIEEQFGEHIAAVQQEIRATLITAAQARWLNVKPKSAALWICRRYLNRREEIVEAAISIHPADRFSYSETFQRDWRATS</sequence>
<evidence type="ECO:0000259" key="4">
    <source>
        <dbReference type="PROSITE" id="PS50949"/>
    </source>
</evidence>
<dbReference type="GO" id="GO:0003677">
    <property type="term" value="F:DNA binding"/>
    <property type="evidence" value="ECO:0007669"/>
    <property type="project" value="UniProtKB-KW"/>
</dbReference>
<reference evidence="5 6" key="1">
    <citation type="submission" date="2018-06" db="EMBL/GenBank/DDBJ databases">
        <authorList>
            <consortium name="Pathogen Informatics"/>
            <person name="Doyle S."/>
        </authorList>
    </citation>
    <scope>NUCLEOTIDE SEQUENCE [LARGE SCALE GENOMIC DNA]</scope>
    <source>
        <strain evidence="5 6">NCTC13160</strain>
    </source>
</reference>
<evidence type="ECO:0000256" key="2">
    <source>
        <dbReference type="ARBA" id="ARBA00023125"/>
    </source>
</evidence>
<dbReference type="GO" id="GO:0003700">
    <property type="term" value="F:DNA-binding transcription factor activity"/>
    <property type="evidence" value="ECO:0007669"/>
    <property type="project" value="InterPro"/>
</dbReference>
<keyword evidence="2" id="KW-0238">DNA-binding</keyword>
<dbReference type="KEGG" id="ppno:DA70_04360"/>
<evidence type="ECO:0000256" key="3">
    <source>
        <dbReference type="ARBA" id="ARBA00023163"/>
    </source>
</evidence>
<dbReference type="EMBL" id="UGSG01000001">
    <property type="protein sequence ID" value="SUA74587.1"/>
    <property type="molecule type" value="Genomic_DNA"/>
</dbReference>
<protein>
    <submittedName>
        <fullName evidence="5">HTH-type transcriptional repressor yvoA</fullName>
    </submittedName>
</protein>
<evidence type="ECO:0000256" key="1">
    <source>
        <dbReference type="ARBA" id="ARBA00023015"/>
    </source>
</evidence>
<proteinExistence type="predicted"/>